<name>A0A2T0FKQ2_9ASCO</name>
<protein>
    <submittedName>
        <fullName evidence="4">Uncharacterized protein</fullName>
    </submittedName>
</protein>
<dbReference type="EMBL" id="NDIQ01000021">
    <property type="protein sequence ID" value="PRT55560.1"/>
    <property type="molecule type" value="Genomic_DNA"/>
</dbReference>
<accession>A0A2T0FKQ2</accession>
<dbReference type="RefSeq" id="XP_024665505.1">
    <property type="nucleotide sequence ID" value="XM_024809737.1"/>
</dbReference>
<comment type="similarity">
    <text evidence="2">Belongs to the EDC family.</text>
</comment>
<gene>
    <name evidence="4" type="ORF">B9G98_03180</name>
</gene>
<dbReference type="Pfam" id="PF15365">
    <property type="entry name" value="PNRC"/>
    <property type="match status" value="1"/>
</dbReference>
<dbReference type="GO" id="GO:0000184">
    <property type="term" value="P:nuclear-transcribed mRNA catabolic process, nonsense-mediated decay"/>
    <property type="evidence" value="ECO:0007669"/>
    <property type="project" value="UniProtKB-KW"/>
</dbReference>
<dbReference type="GeneID" id="36516928"/>
<feature type="compositionally biased region" description="Low complexity" evidence="3">
    <location>
        <begin position="224"/>
        <end position="239"/>
    </location>
</feature>
<feature type="compositionally biased region" description="Basic and acidic residues" evidence="3">
    <location>
        <begin position="64"/>
        <end position="75"/>
    </location>
</feature>
<evidence type="ECO:0000256" key="1">
    <source>
        <dbReference type="ARBA" id="ARBA00023161"/>
    </source>
</evidence>
<dbReference type="InterPro" id="IPR028322">
    <property type="entry name" value="PNRC-like_rgn"/>
</dbReference>
<evidence type="ECO:0000256" key="2">
    <source>
        <dbReference type="ARBA" id="ARBA00061292"/>
    </source>
</evidence>
<proteinExistence type="inferred from homology"/>
<keyword evidence="5" id="KW-1185">Reference proteome</keyword>
<evidence type="ECO:0000256" key="3">
    <source>
        <dbReference type="SAM" id="MobiDB-lite"/>
    </source>
</evidence>
<dbReference type="AlphaFoldDB" id="A0A2T0FKQ2"/>
<feature type="region of interest" description="Disordered" evidence="3">
    <location>
        <begin position="1"/>
        <end position="157"/>
    </location>
</feature>
<evidence type="ECO:0000313" key="5">
    <source>
        <dbReference type="Proteomes" id="UP000238350"/>
    </source>
</evidence>
<feature type="region of interest" description="Disordered" evidence="3">
    <location>
        <begin position="224"/>
        <end position="249"/>
    </location>
</feature>
<sequence>MSTNIKQPRRPQNEAEQKARKAKPRSGKPANGRKSGSSGDDMAPETSQVPNSNKNNGKGKGGAKAKDTSPRDPKKNKPRKDKSSETTPVPQVISGRATLPSGDSAFAGSSFHESPAASSLPQPSFAKTPERAAKPEVATLPPPPPPPSSANVQNIPPSNMMPMHNGYGHMHYMPMHMPMHSMPMAPMGYPIGAAPGMMATHTMNPHMHMPMHMMPVYHHPGMVNGQYSQPSLQPQHQSSFGPNGAKASQ</sequence>
<dbReference type="Proteomes" id="UP000238350">
    <property type="component" value="Unassembled WGS sequence"/>
</dbReference>
<evidence type="ECO:0000313" key="4">
    <source>
        <dbReference type="EMBL" id="PRT55560.1"/>
    </source>
</evidence>
<reference evidence="4 5" key="1">
    <citation type="submission" date="2017-04" db="EMBL/GenBank/DDBJ databases">
        <title>Genome sequencing of [Candida] sorbophila.</title>
        <authorList>
            <person name="Ahn J.O."/>
        </authorList>
    </citation>
    <scope>NUCLEOTIDE SEQUENCE [LARGE SCALE GENOMIC DNA]</scope>
    <source>
        <strain evidence="4 5">DS02</strain>
    </source>
</reference>
<comment type="caution">
    <text evidence="4">The sequence shown here is derived from an EMBL/GenBank/DDBJ whole genome shotgun (WGS) entry which is preliminary data.</text>
</comment>
<keyword evidence="1" id="KW-0866">Nonsense-mediated mRNA decay</keyword>
<organism evidence="4 5">
    <name type="scientific">Wickerhamiella sorbophila</name>
    <dbReference type="NCBI Taxonomy" id="45607"/>
    <lineage>
        <taxon>Eukaryota</taxon>
        <taxon>Fungi</taxon>
        <taxon>Dikarya</taxon>
        <taxon>Ascomycota</taxon>
        <taxon>Saccharomycotina</taxon>
        <taxon>Dipodascomycetes</taxon>
        <taxon>Dipodascales</taxon>
        <taxon>Trichomonascaceae</taxon>
        <taxon>Wickerhamiella</taxon>
    </lineage>
</organism>